<feature type="compositionally biased region" description="Low complexity" evidence="10">
    <location>
        <begin position="135"/>
        <end position="149"/>
    </location>
</feature>
<keyword evidence="5 8" id="KW-1133">Transmembrane helix</keyword>
<feature type="region of interest" description="Disordered" evidence="10">
    <location>
        <begin position="127"/>
        <end position="157"/>
    </location>
</feature>
<evidence type="ECO:0000256" key="1">
    <source>
        <dbReference type="ARBA" id="ARBA00022475"/>
    </source>
</evidence>
<proteinExistence type="inferred from homology"/>
<keyword evidence="6 8" id="KW-0472">Membrane</keyword>
<dbReference type="OrthoDB" id="7054914at2"/>
<name>A0A3N4VYZ0_9PAST</name>
<evidence type="ECO:0000256" key="9">
    <source>
        <dbReference type="RuleBase" id="RU003612"/>
    </source>
</evidence>
<evidence type="ECO:0000256" key="4">
    <source>
        <dbReference type="ARBA" id="ARBA00022692"/>
    </source>
</evidence>
<keyword evidence="13" id="KW-1185">Reference proteome</keyword>
<comment type="subcellular location">
    <subcellularLocation>
        <location evidence="8">Cell inner membrane</location>
        <topology evidence="8">Single-pass type I membrane protein</topology>
    </subcellularLocation>
    <text evidence="8">Localizes to the Z ring in an FtsZ-dependent manner.</text>
</comment>
<keyword evidence="2 8" id="KW-0997">Cell inner membrane</keyword>
<dbReference type="EMBL" id="RKQP01000001">
    <property type="protein sequence ID" value="RPE86385.1"/>
    <property type="molecule type" value="Genomic_DNA"/>
</dbReference>
<dbReference type="GO" id="GO:0032153">
    <property type="term" value="C:cell division site"/>
    <property type="evidence" value="ECO:0007669"/>
    <property type="project" value="UniProtKB-UniRule"/>
</dbReference>
<dbReference type="InterPro" id="IPR011919">
    <property type="entry name" value="Cell_div_ZipA"/>
</dbReference>
<dbReference type="GO" id="GO:0005886">
    <property type="term" value="C:plasma membrane"/>
    <property type="evidence" value="ECO:0007669"/>
    <property type="project" value="UniProtKB-SubCell"/>
</dbReference>
<protein>
    <recommendedName>
        <fullName evidence="8 9">Cell division protein ZipA</fullName>
    </recommendedName>
</protein>
<evidence type="ECO:0000256" key="8">
    <source>
        <dbReference type="HAMAP-Rule" id="MF_00509"/>
    </source>
</evidence>
<comment type="subunit">
    <text evidence="8">Interacts with FtsZ via their C-terminal domains.</text>
</comment>
<dbReference type="Proteomes" id="UP000281691">
    <property type="component" value="Unassembled WGS sequence"/>
</dbReference>
<evidence type="ECO:0000256" key="5">
    <source>
        <dbReference type="ARBA" id="ARBA00022989"/>
    </source>
</evidence>
<dbReference type="PANTHER" id="PTHR38685">
    <property type="entry name" value="CELL DIVISION PROTEIN ZIPA"/>
    <property type="match status" value="1"/>
</dbReference>
<evidence type="ECO:0000256" key="7">
    <source>
        <dbReference type="ARBA" id="ARBA00023306"/>
    </source>
</evidence>
<keyword evidence="7 8" id="KW-0131">Cell cycle</keyword>
<evidence type="ECO:0000256" key="10">
    <source>
        <dbReference type="SAM" id="MobiDB-lite"/>
    </source>
</evidence>
<dbReference type="InterPro" id="IPR007449">
    <property type="entry name" value="ZipA_FtsZ-bd_C"/>
</dbReference>
<feature type="domain" description="ZipA C-terminal FtsZ-binding" evidence="11">
    <location>
        <begin position="161"/>
        <end position="290"/>
    </location>
</feature>
<keyword evidence="1 8" id="KW-1003">Cell membrane</keyword>
<dbReference type="AlphaFoldDB" id="A0A3N4VYZ0"/>
<evidence type="ECO:0000259" key="11">
    <source>
        <dbReference type="SMART" id="SM00771"/>
    </source>
</evidence>
<dbReference type="GO" id="GO:0000917">
    <property type="term" value="P:division septum assembly"/>
    <property type="evidence" value="ECO:0007669"/>
    <property type="project" value="TreeGrafter"/>
</dbReference>
<organism evidence="12 13">
    <name type="scientific">Vespertiliibacter pulmonis</name>
    <dbReference type="NCBI Taxonomy" id="1443036"/>
    <lineage>
        <taxon>Bacteria</taxon>
        <taxon>Pseudomonadati</taxon>
        <taxon>Pseudomonadota</taxon>
        <taxon>Gammaproteobacteria</taxon>
        <taxon>Pasteurellales</taxon>
        <taxon>Pasteurellaceae</taxon>
        <taxon>Vespertiliibacter</taxon>
    </lineage>
</organism>
<dbReference type="InterPro" id="IPR036765">
    <property type="entry name" value="ZipA_FtsZ-bd_C_sf"/>
</dbReference>
<sequence length="293" mass="32788">METHILFFILAGLLIIVLIGATVWSARREKSRIFSNTFSTRPPSTPINSEQDNEIVPNFSNTSLNTPHSENNEQLTAHFAQSQREEIEQSISNIKISLPGEEQATFSGQLSAQHSTDVSAQPIRETATSEYSISTQQPLEQPQPTQNENVQSEESVSPNSIPQIITLYVVAAEGQQFYGENIVQHLENLGFQYGEYQIFHRHIDNASSPILFSVANMMQPGIFDLNNITQFTTVGLAFFMQLPSTGNDVVNLRLMIRTVESFAQSMGGFVLNEQHQLFDEQSRQAYLSQVSSN</sequence>
<evidence type="ECO:0000256" key="6">
    <source>
        <dbReference type="ARBA" id="ARBA00023136"/>
    </source>
</evidence>
<dbReference type="RefSeq" id="WP_124210918.1">
    <property type="nucleotide sequence ID" value="NZ_CP016615.1"/>
</dbReference>
<dbReference type="GO" id="GO:0043093">
    <property type="term" value="P:FtsZ-dependent cytokinesis"/>
    <property type="evidence" value="ECO:0007669"/>
    <property type="project" value="UniProtKB-UniRule"/>
</dbReference>
<reference evidence="12 13" key="1">
    <citation type="submission" date="2018-11" db="EMBL/GenBank/DDBJ databases">
        <title>Genomic Encyclopedia of Type Strains, Phase IV (KMG-IV): sequencing the most valuable type-strain genomes for metagenomic binning, comparative biology and taxonomic classification.</title>
        <authorList>
            <person name="Goeker M."/>
        </authorList>
    </citation>
    <scope>NUCLEOTIDE SEQUENCE [LARGE SCALE GENOMIC DNA]</scope>
    <source>
        <strain evidence="12 13">DSM 27238</strain>
    </source>
</reference>
<dbReference type="Gene3D" id="3.30.1400.10">
    <property type="entry name" value="ZipA, C-terminal FtsZ-binding domain"/>
    <property type="match status" value="1"/>
</dbReference>
<dbReference type="Pfam" id="PF04354">
    <property type="entry name" value="ZipA_C"/>
    <property type="match status" value="1"/>
</dbReference>
<comment type="caution">
    <text evidence="12">The sequence shown here is derived from an EMBL/GenBank/DDBJ whole genome shotgun (WGS) entry which is preliminary data.</text>
</comment>
<dbReference type="NCBIfam" id="TIGR02205">
    <property type="entry name" value="septum_zipA"/>
    <property type="match status" value="1"/>
</dbReference>
<evidence type="ECO:0000313" key="12">
    <source>
        <dbReference type="EMBL" id="RPE86385.1"/>
    </source>
</evidence>
<evidence type="ECO:0000256" key="3">
    <source>
        <dbReference type="ARBA" id="ARBA00022618"/>
    </source>
</evidence>
<dbReference type="SUPFAM" id="SSF64383">
    <property type="entry name" value="Cell-division protein ZipA, C-terminal domain"/>
    <property type="match status" value="1"/>
</dbReference>
<evidence type="ECO:0000313" key="13">
    <source>
        <dbReference type="Proteomes" id="UP000281691"/>
    </source>
</evidence>
<accession>A0A3N4VYZ0</accession>
<dbReference type="HAMAP" id="MF_00509">
    <property type="entry name" value="ZipA"/>
    <property type="match status" value="1"/>
</dbReference>
<dbReference type="PANTHER" id="PTHR38685:SF1">
    <property type="entry name" value="CELL DIVISION PROTEIN ZIPA"/>
    <property type="match status" value="1"/>
</dbReference>
<comment type="function">
    <text evidence="8 9">Essential cell division protein that stabilizes the FtsZ protofilaments by cross-linking them and that serves as a cytoplasmic membrane anchor for the Z ring. Also required for the recruitment to the septal ring of downstream cell division proteins.</text>
</comment>
<keyword evidence="3 8" id="KW-0132">Cell division</keyword>
<comment type="similarity">
    <text evidence="8 9">Belongs to the ZipA family.</text>
</comment>
<dbReference type="SMART" id="SM00771">
    <property type="entry name" value="ZipA_C"/>
    <property type="match status" value="1"/>
</dbReference>
<gene>
    <name evidence="8" type="primary">zipA</name>
    <name evidence="12" type="ORF">EDC46_0783</name>
</gene>
<evidence type="ECO:0000256" key="2">
    <source>
        <dbReference type="ARBA" id="ARBA00022519"/>
    </source>
</evidence>
<keyword evidence="4 8" id="KW-0812">Transmembrane</keyword>